<reference evidence="5" key="1">
    <citation type="submission" date="2017-02" db="EMBL/GenBank/DDBJ databases">
        <authorList>
            <person name="Varghese N."/>
            <person name="Submissions S."/>
        </authorList>
    </citation>
    <scope>NUCLEOTIDE SEQUENCE [LARGE SCALE GENOMIC DNA]</scope>
    <source>
        <strain evidence="5">USBA 833</strain>
    </source>
</reference>
<dbReference type="AlphaFoldDB" id="A0A1T4WH52"/>
<evidence type="ECO:0000256" key="1">
    <source>
        <dbReference type="ARBA" id="ARBA00022729"/>
    </source>
</evidence>
<dbReference type="InterPro" id="IPR041172">
    <property type="entry name" value="EstA_Ig-like_N"/>
</dbReference>
<dbReference type="Proteomes" id="UP000190105">
    <property type="component" value="Unassembled WGS sequence"/>
</dbReference>
<gene>
    <name evidence="4" type="ORF">SAMN05443428_101239</name>
</gene>
<dbReference type="Gene3D" id="2.60.40.1220">
    <property type="match status" value="3"/>
</dbReference>
<name>A0A1T4WH52_9CLOT</name>
<keyword evidence="5" id="KW-1185">Reference proteome</keyword>
<sequence length="1021" mass="112929">MGKNKRMSIVFLSFIFLICEVLGYIGAFAAPKVSVVPVVAAISTNYETGDKLNLSITSTGNTKVQYRVILSNEKTKKTIDITKGFTKTYYNPKSPYKISYALNEGGSYVLIVYSKIAGSSDKNSKSIVKRFNVWDKSVIIQNINPVNITVNIDDEVKFPDKVKALMKDGTEKELEVVWDSQEVDTSTPKTYTITGVVKGYTYKVTMNINVLNEKIVEASDVNLELNEDDECELPKTFKVKLSDGTMRDVPVKWNADKIDTSKPGEYTYFGEIDGYKDKVKLNLKVKEVGLSLVSITSNNLKEVILKFNKKLDITTVLNSNFRLFKGTTPITSTVQLLDDDKTVVVTPAFSLDKGALYTIAVDNVRDLKSKKIEKTVKDFTALDNSNPEVLSVKPYGASNICISFSEPVKNISGGTVEVRKGGNLIASGSTYTGYDTNTILVSLYSAMTEGSQYDVTVKGFKDFELKEAPSKTLSFVYKNETSPITAKVKAVNQSVAVVDFNRPVANLTNLNFYHTNAAYTALGIYKDADMTVSLDSNPVSRVFVKFYDNSFKKGYPITSSVNSINILGKVGNLEVIDKYNNKFQSVNLPISINTEAEPLKVLSITQESDTSLLAQFNREVNFTAANVDLIDNRGERILVNAISNLGDNIKYRINFKKSDSAVNIIVKLLGIEDKFNSLNKIDIYTQSINLTDKTPPKVVKVTKKFVAGLEQCLYVFFSEGVNNTALDASNYYLQNAADGSMRKITKNPIFEDGDKIIKISLTDYEKSLIDAGYNLFVKDVEDSTKNAIVGQILLNSSFTAFNSQESKPKVIKIEAISKNTVVVTFDQYLKYVDDSAFKVNGAQVLSMDVSLNSEGKTVVTLTSNYGTENGIYLLNIVPDSNNKLQNSFGESVDIGVYTSSTPIKIQDKIPPQVKYVNGMAQITAIKGANDIIDSLCIEYDKDIDATKLSALSYSVTGRAIKRVYTNSVPLKSALSQTGRYVIIELKTDGIVDEMKKMPQVIQLLDIYDMSENKLSPTGRAY</sequence>
<protein>
    <submittedName>
        <fullName evidence="4">Ig-like domain (Group 4)</fullName>
    </submittedName>
</protein>
<keyword evidence="1" id="KW-0732">Signal</keyword>
<organism evidence="4 5">
    <name type="scientific">Caloramator quimbayensis</name>
    <dbReference type="NCBI Taxonomy" id="1147123"/>
    <lineage>
        <taxon>Bacteria</taxon>
        <taxon>Bacillati</taxon>
        <taxon>Bacillota</taxon>
        <taxon>Clostridia</taxon>
        <taxon>Eubacteriales</taxon>
        <taxon>Clostridiaceae</taxon>
        <taxon>Caloramator</taxon>
    </lineage>
</organism>
<evidence type="ECO:0000259" key="3">
    <source>
        <dbReference type="Pfam" id="PF18435"/>
    </source>
</evidence>
<evidence type="ECO:0000313" key="4">
    <source>
        <dbReference type="EMBL" id="SKA76664.1"/>
    </source>
</evidence>
<feature type="domain" description="Bacterial Ig-like" evidence="2">
    <location>
        <begin position="219"/>
        <end position="275"/>
    </location>
</feature>
<evidence type="ECO:0000259" key="2">
    <source>
        <dbReference type="Pfam" id="PF07532"/>
    </source>
</evidence>
<dbReference type="EMBL" id="FUYH01000001">
    <property type="protein sequence ID" value="SKA76664.1"/>
    <property type="molecule type" value="Genomic_DNA"/>
</dbReference>
<dbReference type="RefSeq" id="WP_078695269.1">
    <property type="nucleotide sequence ID" value="NZ_FUYH01000001.1"/>
</dbReference>
<dbReference type="Pfam" id="PF07532">
    <property type="entry name" value="Big_4"/>
    <property type="match status" value="2"/>
</dbReference>
<dbReference type="InterPro" id="IPR011081">
    <property type="entry name" value="Big_4"/>
</dbReference>
<dbReference type="OrthoDB" id="1927963at2"/>
<accession>A0A1T4WH52</accession>
<feature type="domain" description="Bacterial Ig-like" evidence="2">
    <location>
        <begin position="143"/>
        <end position="200"/>
    </location>
</feature>
<dbReference type="InterPro" id="IPR014755">
    <property type="entry name" value="Cu-Rt/internalin_Ig-like"/>
</dbReference>
<proteinExistence type="predicted"/>
<evidence type="ECO:0000313" key="5">
    <source>
        <dbReference type="Proteomes" id="UP000190105"/>
    </source>
</evidence>
<dbReference type="STRING" id="1147123.SAMN05443428_101239"/>
<feature type="domain" description="Esterase Ig-like N-terminal" evidence="3">
    <location>
        <begin position="925"/>
        <end position="988"/>
    </location>
</feature>
<dbReference type="Pfam" id="PF18435">
    <property type="entry name" value="EstA_Ig_like"/>
    <property type="match status" value="1"/>
</dbReference>
<dbReference type="Gene3D" id="2.60.40.2180">
    <property type="match status" value="1"/>
</dbReference>